<comment type="caution">
    <text evidence="6">The sequence shown here is derived from an EMBL/GenBank/DDBJ whole genome shotgun (WGS) entry which is preliminary data.</text>
</comment>
<keyword evidence="7" id="KW-1185">Reference proteome</keyword>
<sequence length="383" mass="40760">MKMTRQEFLKALLAATAMPWVAAARAEQGSPIIVGATVPMTGPLSLTGKQYHNSLMMAEEDINKAGGINGRSLKIVFEDTQASNSTAVNAFVKLAQETKPSLFFLSSYSTQNLAVAPELKKVQVPAFYAGGADVVAEGGDEWMFRVRPADSVSAEGMVQCALNVLKAKKPGILYIQNDFGQGGAQTAAERFEAAGVSVVGTGAYGQNDKDFSAQLLGLRGKGIDVLLIFNYPQDGALVLRQAKMLGLKMPLVTSSAALVPAALQLLSAADLDGVWGVVDTFIDPSVGGRMQDFVERFKAKFGTDPDPYGLAYYDGAMLAAEGLRKVGTDPKALRDWFAAVKGWQGIGHFYSYDAKGNGVFDLAVVKSKVGTKSLELVQAIKLN</sequence>
<dbReference type="SUPFAM" id="SSF53822">
    <property type="entry name" value="Periplasmic binding protein-like I"/>
    <property type="match status" value="1"/>
</dbReference>
<feature type="chain" id="PRO_5008055509" description="Leucine-binding protein domain-containing protein" evidence="4">
    <location>
        <begin position="27"/>
        <end position="383"/>
    </location>
</feature>
<reference evidence="6 7" key="1">
    <citation type="submission" date="2016-03" db="EMBL/GenBank/DDBJ databases">
        <title>Draft Genome Sequence of the Strain BR 10245 (Bradyrhizobium sp.) isolated from nodules of Centrolobium paraense.</title>
        <authorList>
            <person name="Simoes-Araujo J.L.Sr."/>
            <person name="Barauna A.C."/>
            <person name="Silva K."/>
            <person name="Zilli J.E."/>
        </authorList>
    </citation>
    <scope>NUCLEOTIDE SEQUENCE [LARGE SCALE GENOMIC DNA]</scope>
    <source>
        <strain evidence="6 7">BR 10245</strain>
    </source>
</reference>
<dbReference type="InterPro" id="IPR028082">
    <property type="entry name" value="Peripla_BP_I"/>
</dbReference>
<evidence type="ECO:0000313" key="6">
    <source>
        <dbReference type="EMBL" id="OAF16441.1"/>
    </source>
</evidence>
<evidence type="ECO:0000256" key="3">
    <source>
        <dbReference type="ARBA" id="ARBA00022970"/>
    </source>
</evidence>
<gene>
    <name evidence="6" type="ORF">AYJ54_38185</name>
</gene>
<dbReference type="Pfam" id="PF13458">
    <property type="entry name" value="Peripla_BP_6"/>
    <property type="match status" value="1"/>
</dbReference>
<keyword evidence="3" id="KW-0813">Transport</keyword>
<accession>A0A176Z6U4</accession>
<feature type="domain" description="Leucine-binding protein" evidence="5">
    <location>
        <begin position="31"/>
        <end position="366"/>
    </location>
</feature>
<evidence type="ECO:0000259" key="5">
    <source>
        <dbReference type="Pfam" id="PF13458"/>
    </source>
</evidence>
<dbReference type="GO" id="GO:0006865">
    <property type="term" value="P:amino acid transport"/>
    <property type="evidence" value="ECO:0007669"/>
    <property type="project" value="UniProtKB-KW"/>
</dbReference>
<evidence type="ECO:0000313" key="7">
    <source>
        <dbReference type="Proteomes" id="UP000076959"/>
    </source>
</evidence>
<dbReference type="PANTHER" id="PTHR30483:SF6">
    <property type="entry name" value="PERIPLASMIC BINDING PROTEIN OF ABC TRANSPORTER FOR NATURAL AMINO ACIDS"/>
    <property type="match status" value="1"/>
</dbReference>
<dbReference type="STRING" id="1505087.AYJ54_38185"/>
<dbReference type="RefSeq" id="WP_063678711.1">
    <property type="nucleotide sequence ID" value="NZ_LUUB01000015.1"/>
</dbReference>
<keyword evidence="2 4" id="KW-0732">Signal</keyword>
<dbReference type="AlphaFoldDB" id="A0A176Z6U4"/>
<keyword evidence="3" id="KW-0029">Amino-acid transport</keyword>
<feature type="signal peptide" evidence="4">
    <location>
        <begin position="1"/>
        <end position="26"/>
    </location>
</feature>
<dbReference type="EMBL" id="LUUB01000015">
    <property type="protein sequence ID" value="OAF16441.1"/>
    <property type="molecule type" value="Genomic_DNA"/>
</dbReference>
<evidence type="ECO:0000256" key="2">
    <source>
        <dbReference type="ARBA" id="ARBA00022729"/>
    </source>
</evidence>
<dbReference type="InterPro" id="IPR006311">
    <property type="entry name" value="TAT_signal"/>
</dbReference>
<name>A0A176Z6U4_9BRAD</name>
<dbReference type="PANTHER" id="PTHR30483">
    <property type="entry name" value="LEUCINE-SPECIFIC-BINDING PROTEIN"/>
    <property type="match status" value="1"/>
</dbReference>
<evidence type="ECO:0000256" key="4">
    <source>
        <dbReference type="SAM" id="SignalP"/>
    </source>
</evidence>
<dbReference type="PROSITE" id="PS51318">
    <property type="entry name" value="TAT"/>
    <property type="match status" value="1"/>
</dbReference>
<dbReference type="OrthoDB" id="9768099at2"/>
<evidence type="ECO:0000256" key="1">
    <source>
        <dbReference type="ARBA" id="ARBA00010062"/>
    </source>
</evidence>
<protein>
    <recommendedName>
        <fullName evidence="5">Leucine-binding protein domain-containing protein</fullName>
    </recommendedName>
</protein>
<proteinExistence type="inferred from homology"/>
<dbReference type="InterPro" id="IPR051010">
    <property type="entry name" value="BCAA_transport"/>
</dbReference>
<comment type="similarity">
    <text evidence="1">Belongs to the leucine-binding protein family.</text>
</comment>
<dbReference type="InterPro" id="IPR028081">
    <property type="entry name" value="Leu-bd"/>
</dbReference>
<dbReference type="Proteomes" id="UP000076959">
    <property type="component" value="Unassembled WGS sequence"/>
</dbReference>
<dbReference type="Gene3D" id="3.40.50.2300">
    <property type="match status" value="2"/>
</dbReference>
<organism evidence="6 7">
    <name type="scientific">Bradyrhizobium centrolobii</name>
    <dbReference type="NCBI Taxonomy" id="1505087"/>
    <lineage>
        <taxon>Bacteria</taxon>
        <taxon>Pseudomonadati</taxon>
        <taxon>Pseudomonadota</taxon>
        <taxon>Alphaproteobacteria</taxon>
        <taxon>Hyphomicrobiales</taxon>
        <taxon>Nitrobacteraceae</taxon>
        <taxon>Bradyrhizobium</taxon>
    </lineage>
</organism>